<organism evidence="1">
    <name type="scientific">marine metagenome</name>
    <dbReference type="NCBI Taxonomy" id="408172"/>
    <lineage>
        <taxon>unclassified sequences</taxon>
        <taxon>metagenomes</taxon>
        <taxon>ecological metagenomes</taxon>
    </lineage>
</organism>
<evidence type="ECO:0000313" key="1">
    <source>
        <dbReference type="EMBL" id="SVB72564.1"/>
    </source>
</evidence>
<sequence>VPPAAAKLHLARCAALEVSSHGREGEV</sequence>
<dbReference type="EMBL" id="UINC01054626">
    <property type="protein sequence ID" value="SVB72564.1"/>
    <property type="molecule type" value="Genomic_DNA"/>
</dbReference>
<protein>
    <submittedName>
        <fullName evidence="1">Uncharacterized protein</fullName>
    </submittedName>
</protein>
<accession>A0A382GD30</accession>
<proteinExistence type="predicted"/>
<reference evidence="1" key="1">
    <citation type="submission" date="2018-05" db="EMBL/GenBank/DDBJ databases">
        <authorList>
            <person name="Lanie J.A."/>
            <person name="Ng W.-L."/>
            <person name="Kazmierczak K.M."/>
            <person name="Andrzejewski T.M."/>
            <person name="Davidsen T.M."/>
            <person name="Wayne K.J."/>
            <person name="Tettelin H."/>
            <person name="Glass J.I."/>
            <person name="Rusch D."/>
            <person name="Podicherti R."/>
            <person name="Tsui H.-C.T."/>
            <person name="Winkler M.E."/>
        </authorList>
    </citation>
    <scope>NUCLEOTIDE SEQUENCE</scope>
</reference>
<feature type="non-terminal residue" evidence="1">
    <location>
        <position position="27"/>
    </location>
</feature>
<feature type="non-terminal residue" evidence="1">
    <location>
        <position position="1"/>
    </location>
</feature>
<gene>
    <name evidence="1" type="ORF">METZ01_LOCUS225418</name>
</gene>
<dbReference type="AlphaFoldDB" id="A0A382GD30"/>
<name>A0A382GD30_9ZZZZ</name>